<reference evidence="3" key="1">
    <citation type="submission" date="2015-07" db="EMBL/GenBank/DDBJ databases">
        <title>MeaNS - Measles Nucleotide Surveillance Program.</title>
        <authorList>
            <person name="Tran T."/>
            <person name="Druce J."/>
        </authorList>
    </citation>
    <scope>NUCLEOTIDE SEQUENCE</scope>
    <source>
        <strain evidence="3">UCB-OBI-ISO-001</strain>
        <tissue evidence="3">Gonad</tissue>
    </source>
</reference>
<dbReference type="OMA" id="CKESQFS"/>
<sequence length="602" mass="68572">MSYAKFRENGEFSDITIWVGNTEFKLHRFPLLTKSDYICKRVRELSEGIVGNVLSLELKDFPGGSDVFGLIADFCYGINISLIVDNVVELRLAAAYLEMMGTDNLIEMTEKFIENMVMSSKISRSADTIIKLLQNCCNVREMAEEIGLVDKCTDALARCWSTPPTRFSNPNRKKLIDVYDSGVVEQLYELPIVWILKVIACAKEKGVQKNCLSELVLSLIRLAMENSFVEKGDFENLKKNDDQSGKPHIVRDCDLIRDTKYVNSEENEVGRIKRSTIVMAAMLEELPLETFENDFFSVDNILTILPEIISCEPQQRQAVLKKAIRPLFNRLSSGEISLINPDVMYEIVTSSFAADPLMVNELSKFINVYLIERSQRNSLKKETFKMLLTSIPLVHQPNSDKILEILECLIDSEQAMTKEERTSLIKSVDWSAFSEAALEKSLDKSIIPSKYIARAAVNLCKRLRQTIEHLEKSRKAENDRVPVTSGSGSFIAGDYLRVQSSDRTREEELQAEANDSEEELSNVNHMNTNLILSTDPLETTGSHVLPSNYTFRALNFDESSLDEDFSVKYDDLNIRDLDHRLKMQAPTSNYNFKPYNYYVKPY</sequence>
<dbReference type="Gene3D" id="3.30.710.10">
    <property type="entry name" value="Potassium Channel Kv1.1, Chain A"/>
    <property type="match status" value="1"/>
</dbReference>
<feature type="coiled-coil region" evidence="1">
    <location>
        <begin position="453"/>
        <end position="480"/>
    </location>
</feature>
<dbReference type="KEGG" id="obi:106871737"/>
<accession>A0A0L8HCI0</accession>
<evidence type="ECO:0000313" key="3">
    <source>
        <dbReference type="EMBL" id="KOF86470.1"/>
    </source>
</evidence>
<gene>
    <name evidence="3" type="ORF">OCBIM_22018577mg</name>
</gene>
<feature type="domain" description="BTB" evidence="2">
    <location>
        <begin position="13"/>
        <end position="117"/>
    </location>
</feature>
<organism evidence="3">
    <name type="scientific">Octopus bimaculoides</name>
    <name type="common">California two-spotted octopus</name>
    <dbReference type="NCBI Taxonomy" id="37653"/>
    <lineage>
        <taxon>Eukaryota</taxon>
        <taxon>Metazoa</taxon>
        <taxon>Spiralia</taxon>
        <taxon>Lophotrochozoa</taxon>
        <taxon>Mollusca</taxon>
        <taxon>Cephalopoda</taxon>
        <taxon>Coleoidea</taxon>
        <taxon>Octopodiformes</taxon>
        <taxon>Octopoda</taxon>
        <taxon>Incirrata</taxon>
        <taxon>Octopodidae</taxon>
        <taxon>Octopus</taxon>
    </lineage>
</organism>
<evidence type="ECO:0000256" key="1">
    <source>
        <dbReference type="SAM" id="Coils"/>
    </source>
</evidence>
<dbReference type="Pfam" id="PF00651">
    <property type="entry name" value="BTB"/>
    <property type="match status" value="1"/>
</dbReference>
<dbReference type="EMBL" id="KQ418642">
    <property type="protein sequence ID" value="KOF86470.1"/>
    <property type="molecule type" value="Genomic_DNA"/>
</dbReference>
<dbReference type="InterPro" id="IPR000210">
    <property type="entry name" value="BTB/POZ_dom"/>
</dbReference>
<protein>
    <recommendedName>
        <fullName evidence="2">BTB domain-containing protein</fullName>
    </recommendedName>
</protein>
<keyword evidence="1" id="KW-0175">Coiled coil</keyword>
<name>A0A0L8HCI0_OCTBM</name>
<evidence type="ECO:0000259" key="2">
    <source>
        <dbReference type="SMART" id="SM00225"/>
    </source>
</evidence>
<dbReference type="PANTHER" id="PTHR32370">
    <property type="entry name" value="OS12G0117600 PROTEIN"/>
    <property type="match status" value="1"/>
</dbReference>
<dbReference type="SUPFAM" id="SSF54695">
    <property type="entry name" value="POZ domain"/>
    <property type="match status" value="1"/>
</dbReference>
<dbReference type="SMART" id="SM00225">
    <property type="entry name" value="BTB"/>
    <property type="match status" value="1"/>
</dbReference>
<proteinExistence type="predicted"/>
<dbReference type="InterPro" id="IPR011333">
    <property type="entry name" value="SKP1/BTB/POZ_sf"/>
</dbReference>
<dbReference type="AlphaFoldDB" id="A0A0L8HCI0"/>
<dbReference type="OrthoDB" id="624345at2759"/>
<dbReference type="InterPro" id="IPR043454">
    <property type="entry name" value="NPH3/RPT2-like"/>
</dbReference>